<protein>
    <submittedName>
        <fullName evidence="2">Uncharacterized protein</fullName>
    </submittedName>
</protein>
<name>A0AA38NYA8_9AGAR</name>
<feature type="compositionally biased region" description="Low complexity" evidence="1">
    <location>
        <begin position="1"/>
        <end position="16"/>
    </location>
</feature>
<feature type="compositionally biased region" description="Basic and acidic residues" evidence="1">
    <location>
        <begin position="64"/>
        <end position="74"/>
    </location>
</feature>
<feature type="region of interest" description="Disordered" evidence="1">
    <location>
        <begin position="1"/>
        <end position="102"/>
    </location>
</feature>
<comment type="caution">
    <text evidence="2">The sequence shown here is derived from an EMBL/GenBank/DDBJ whole genome shotgun (WGS) entry which is preliminary data.</text>
</comment>
<feature type="compositionally biased region" description="Basic residues" evidence="1">
    <location>
        <begin position="85"/>
        <end position="96"/>
    </location>
</feature>
<feature type="compositionally biased region" description="Low complexity" evidence="1">
    <location>
        <begin position="32"/>
        <end position="47"/>
    </location>
</feature>
<dbReference type="EMBL" id="MU806823">
    <property type="protein sequence ID" value="KAJ3832893.1"/>
    <property type="molecule type" value="Genomic_DNA"/>
</dbReference>
<gene>
    <name evidence="2" type="ORF">F5878DRAFT_505088</name>
</gene>
<keyword evidence="3" id="KW-1185">Reference proteome</keyword>
<evidence type="ECO:0000256" key="1">
    <source>
        <dbReference type="SAM" id="MobiDB-lite"/>
    </source>
</evidence>
<evidence type="ECO:0000313" key="2">
    <source>
        <dbReference type="EMBL" id="KAJ3832893.1"/>
    </source>
</evidence>
<dbReference type="Proteomes" id="UP001163846">
    <property type="component" value="Unassembled WGS sequence"/>
</dbReference>
<evidence type="ECO:0000313" key="3">
    <source>
        <dbReference type="Proteomes" id="UP001163846"/>
    </source>
</evidence>
<accession>A0AA38NYA8</accession>
<proteinExistence type="predicted"/>
<dbReference type="AlphaFoldDB" id="A0AA38NYA8"/>
<feature type="non-terminal residue" evidence="2">
    <location>
        <position position="1"/>
    </location>
</feature>
<organism evidence="2 3">
    <name type="scientific">Lentinula raphanica</name>
    <dbReference type="NCBI Taxonomy" id="153919"/>
    <lineage>
        <taxon>Eukaryota</taxon>
        <taxon>Fungi</taxon>
        <taxon>Dikarya</taxon>
        <taxon>Basidiomycota</taxon>
        <taxon>Agaricomycotina</taxon>
        <taxon>Agaricomycetes</taxon>
        <taxon>Agaricomycetidae</taxon>
        <taxon>Agaricales</taxon>
        <taxon>Marasmiineae</taxon>
        <taxon>Omphalotaceae</taxon>
        <taxon>Lentinula</taxon>
    </lineage>
</organism>
<feature type="non-terminal residue" evidence="2">
    <location>
        <position position="320"/>
    </location>
</feature>
<reference evidence="2" key="1">
    <citation type="submission" date="2022-08" db="EMBL/GenBank/DDBJ databases">
        <authorList>
            <consortium name="DOE Joint Genome Institute"/>
            <person name="Min B."/>
            <person name="Riley R."/>
            <person name="Sierra-Patev S."/>
            <person name="Naranjo-Ortiz M."/>
            <person name="Looney B."/>
            <person name="Konkel Z."/>
            <person name="Slot J.C."/>
            <person name="Sakamoto Y."/>
            <person name="Steenwyk J.L."/>
            <person name="Rokas A."/>
            <person name="Carro J."/>
            <person name="Camarero S."/>
            <person name="Ferreira P."/>
            <person name="Molpeceres G."/>
            <person name="Ruiz-Duenas F.J."/>
            <person name="Serrano A."/>
            <person name="Henrissat B."/>
            <person name="Drula E."/>
            <person name="Hughes K.W."/>
            <person name="Mata J.L."/>
            <person name="Ishikawa N.K."/>
            <person name="Vargas-Isla R."/>
            <person name="Ushijima S."/>
            <person name="Smith C.A."/>
            <person name="Ahrendt S."/>
            <person name="Andreopoulos W."/>
            <person name="He G."/>
            <person name="Labutti K."/>
            <person name="Lipzen A."/>
            <person name="Ng V."/>
            <person name="Sandor L."/>
            <person name="Barry K."/>
            <person name="Martinez A.T."/>
            <person name="Xiao Y."/>
            <person name="Gibbons J.G."/>
            <person name="Terashima K."/>
            <person name="Hibbett D.S."/>
            <person name="Grigoriev I.V."/>
        </authorList>
    </citation>
    <scope>NUCLEOTIDE SEQUENCE</scope>
    <source>
        <strain evidence="2">TFB9207</strain>
    </source>
</reference>
<sequence length="320" mass="35084">PAPLPSTSSLTTSLHSQPAPPVTTYISPLNMLSSLRASGSSSGHPLPSLAPPASPFHSLTTIERANRDRNEHAARASTSADSGRRRPRRGQARRPPRLNGLADPLKVEDTIATASDGSAVVSLVVLVYPPKLTPQECNIHNLPAELHHYVQNRDAFETVLSSVNLVRRYDNLPLSTKVVDLLEAVQESLSQSGWVFPPNPSTDNEPFSIFRRHERLPIQLLRFVGRGNINNTAKTPRLISGNVESEDMTLAQIVLNPDYGVTKYAVTPGKKFLLHTIIRSPNVSLNVNLFEKGLGSDDTVRTHRCLSKRIYGIFRCDADA</sequence>